<comment type="subunit">
    <text evidence="9">Homodimer, forms a heterotetramer with a Cas1 homodimer.</text>
</comment>
<comment type="similarity">
    <text evidence="2 9">Belongs to the CRISPR-associated endoribonuclease Cas2 protein family.</text>
</comment>
<evidence type="ECO:0000256" key="9">
    <source>
        <dbReference type="HAMAP-Rule" id="MF_01471"/>
    </source>
</evidence>
<evidence type="ECO:0000256" key="1">
    <source>
        <dbReference type="ARBA" id="ARBA00001946"/>
    </source>
</evidence>
<dbReference type="PANTHER" id="PTHR34405:SF3">
    <property type="entry name" value="CRISPR-ASSOCIATED ENDORIBONUCLEASE CAS2 3"/>
    <property type="match status" value="1"/>
</dbReference>
<evidence type="ECO:0000256" key="3">
    <source>
        <dbReference type="ARBA" id="ARBA00022722"/>
    </source>
</evidence>
<dbReference type="GO" id="GO:0004521">
    <property type="term" value="F:RNA endonuclease activity"/>
    <property type="evidence" value="ECO:0007669"/>
    <property type="project" value="InterPro"/>
</dbReference>
<proteinExistence type="inferred from homology"/>
<protein>
    <recommendedName>
        <fullName evidence="9">CRISPR-associated endoribonuclease Cas2</fullName>
        <ecNumber evidence="9">3.1.-.-</ecNumber>
    </recommendedName>
</protein>
<keyword evidence="4 9" id="KW-0479">Metal-binding</keyword>
<dbReference type="EMBL" id="AP024086">
    <property type="protein sequence ID" value="BCL60477.1"/>
    <property type="molecule type" value="Genomic_DNA"/>
</dbReference>
<keyword evidence="8 9" id="KW-0051">Antiviral defense</keyword>
<dbReference type="Proteomes" id="UP000826725">
    <property type="component" value="Chromosome"/>
</dbReference>
<reference evidence="10" key="1">
    <citation type="submission" date="2020-09" db="EMBL/GenBank/DDBJ databases">
        <title>Desulfogranum mesoprofundum gen. nov., sp. nov., a novel mesophilic, sulfate-reducing chemolithoautotroph isolated from a deep-sea hydrothermal vent chimney in the Suiyo Seamount.</title>
        <authorList>
            <person name="Hashimoto Y."/>
            <person name="Nakagawa S."/>
        </authorList>
    </citation>
    <scope>NUCLEOTIDE SEQUENCE</scope>
    <source>
        <strain evidence="10">KT2</strain>
    </source>
</reference>
<sequence>MRPRSGWYLLAYDIADPKRLGRVYRLLKKEGINVQGSVFFVQGSEDDLNKLLSRLEVLILAKKDDIRAYPITRPGDVWSCGTGRSSEALILPGKGRKGHKKVGGKPQAASKNWKEKVLAWFTFKK</sequence>
<dbReference type="AlphaFoldDB" id="A0A8D5FF29"/>
<organism evidence="10 11">
    <name type="scientific">Desulfomarina profundi</name>
    <dbReference type="NCBI Taxonomy" id="2772557"/>
    <lineage>
        <taxon>Bacteria</taxon>
        <taxon>Pseudomonadati</taxon>
        <taxon>Thermodesulfobacteriota</taxon>
        <taxon>Desulfobulbia</taxon>
        <taxon>Desulfobulbales</taxon>
        <taxon>Desulfobulbaceae</taxon>
        <taxon>Desulfomarina</taxon>
    </lineage>
</organism>
<name>A0A8D5FF29_9BACT</name>
<dbReference type="InterPro" id="IPR019199">
    <property type="entry name" value="Virulence_VapD/CRISPR_Cas2"/>
</dbReference>
<dbReference type="HAMAP" id="MF_01471">
    <property type="entry name" value="Cas2"/>
    <property type="match status" value="1"/>
</dbReference>
<dbReference type="PANTHER" id="PTHR34405">
    <property type="entry name" value="CRISPR-ASSOCIATED ENDORIBONUCLEASE CAS2"/>
    <property type="match status" value="1"/>
</dbReference>
<dbReference type="InterPro" id="IPR021127">
    <property type="entry name" value="CRISPR_associated_Cas2"/>
</dbReference>
<evidence type="ECO:0000313" key="10">
    <source>
        <dbReference type="EMBL" id="BCL60477.1"/>
    </source>
</evidence>
<evidence type="ECO:0000256" key="5">
    <source>
        <dbReference type="ARBA" id="ARBA00022759"/>
    </source>
</evidence>
<dbReference type="RefSeq" id="WP_228856599.1">
    <property type="nucleotide sequence ID" value="NZ_AP024086.1"/>
</dbReference>
<keyword evidence="6 9" id="KW-0378">Hydrolase</keyword>
<dbReference type="NCBIfam" id="TIGR01573">
    <property type="entry name" value="cas2"/>
    <property type="match status" value="1"/>
</dbReference>
<evidence type="ECO:0000313" key="11">
    <source>
        <dbReference type="Proteomes" id="UP000826725"/>
    </source>
</evidence>
<gene>
    <name evidence="9" type="primary">cas2</name>
    <name evidence="10" type="ORF">DGMP_11700</name>
</gene>
<dbReference type="CDD" id="cd09725">
    <property type="entry name" value="Cas2_I_II_III"/>
    <property type="match status" value="1"/>
</dbReference>
<dbReference type="GO" id="GO:0051607">
    <property type="term" value="P:defense response to virus"/>
    <property type="evidence" value="ECO:0007669"/>
    <property type="project" value="UniProtKB-UniRule"/>
</dbReference>
<dbReference type="GO" id="GO:0046872">
    <property type="term" value="F:metal ion binding"/>
    <property type="evidence" value="ECO:0007669"/>
    <property type="project" value="UniProtKB-UniRule"/>
</dbReference>
<keyword evidence="5 9" id="KW-0255">Endonuclease</keyword>
<comment type="function">
    <text evidence="9">CRISPR (clustered regularly interspaced short palindromic repeat), is an adaptive immune system that provides protection against mobile genetic elements (viruses, transposable elements and conjugative plasmids). CRISPR clusters contain sequences complementary to antecedent mobile elements and target invading nucleic acids. CRISPR clusters are transcribed and processed into CRISPR RNA (crRNA). Functions as a ssRNA-specific endoribonuclease. Involved in the integration of spacer DNA into the CRISPR cassette.</text>
</comment>
<evidence type="ECO:0000256" key="8">
    <source>
        <dbReference type="ARBA" id="ARBA00023118"/>
    </source>
</evidence>
<evidence type="ECO:0000256" key="2">
    <source>
        <dbReference type="ARBA" id="ARBA00009959"/>
    </source>
</evidence>
<dbReference type="GO" id="GO:0043571">
    <property type="term" value="P:maintenance of CRISPR repeat elements"/>
    <property type="evidence" value="ECO:0007669"/>
    <property type="project" value="UniProtKB-UniRule"/>
</dbReference>
<keyword evidence="11" id="KW-1185">Reference proteome</keyword>
<dbReference type="GO" id="GO:0016787">
    <property type="term" value="F:hydrolase activity"/>
    <property type="evidence" value="ECO:0007669"/>
    <property type="project" value="UniProtKB-KW"/>
</dbReference>
<accession>A0A8D5FF29</accession>
<dbReference type="Pfam" id="PF09827">
    <property type="entry name" value="CRISPR_Cas2"/>
    <property type="match status" value="1"/>
</dbReference>
<keyword evidence="7 9" id="KW-0460">Magnesium</keyword>
<evidence type="ECO:0000256" key="6">
    <source>
        <dbReference type="ARBA" id="ARBA00022801"/>
    </source>
</evidence>
<dbReference type="EC" id="3.1.-.-" evidence="9"/>
<keyword evidence="3 9" id="KW-0540">Nuclease</keyword>
<evidence type="ECO:0000256" key="7">
    <source>
        <dbReference type="ARBA" id="ARBA00022842"/>
    </source>
</evidence>
<dbReference type="KEGG" id="dbk:DGMP_11700"/>
<feature type="binding site" evidence="9">
    <location>
        <position position="13"/>
    </location>
    <ligand>
        <name>Mg(2+)</name>
        <dbReference type="ChEBI" id="CHEBI:18420"/>
        <note>catalytic</note>
    </ligand>
</feature>
<evidence type="ECO:0000256" key="4">
    <source>
        <dbReference type="ARBA" id="ARBA00022723"/>
    </source>
</evidence>
<comment type="cofactor">
    <cofactor evidence="1 9">
        <name>Mg(2+)</name>
        <dbReference type="ChEBI" id="CHEBI:18420"/>
    </cofactor>
</comment>